<evidence type="ECO:0000256" key="4">
    <source>
        <dbReference type="SAM" id="MobiDB-lite"/>
    </source>
</evidence>
<dbReference type="Pfam" id="PF12833">
    <property type="entry name" value="HTH_18"/>
    <property type="match status" value="1"/>
</dbReference>
<dbReference type="InterPro" id="IPR035418">
    <property type="entry name" value="AraC-bd_2"/>
</dbReference>
<gene>
    <name evidence="6" type="ORF">GGE06_001806</name>
</gene>
<dbReference type="EMBL" id="JACHJY010000002">
    <property type="protein sequence ID" value="MBB4980898.1"/>
    <property type="molecule type" value="Genomic_DNA"/>
</dbReference>
<feature type="domain" description="HTH araC/xylS-type" evidence="5">
    <location>
        <begin position="133"/>
        <end position="234"/>
    </location>
</feature>
<keyword evidence="7" id="KW-1185">Reference proteome</keyword>
<evidence type="ECO:0000256" key="3">
    <source>
        <dbReference type="ARBA" id="ARBA00023163"/>
    </source>
</evidence>
<accession>A0A7W7XB74</accession>
<protein>
    <submittedName>
        <fullName evidence="6">AraC-like DNA-binding protein</fullName>
    </submittedName>
</protein>
<dbReference type="Pfam" id="PF14525">
    <property type="entry name" value="AraC_binding_2"/>
    <property type="match status" value="1"/>
</dbReference>
<dbReference type="AlphaFoldDB" id="A0A7W7XB74"/>
<dbReference type="Proteomes" id="UP000582643">
    <property type="component" value="Unassembled WGS sequence"/>
</dbReference>
<dbReference type="PRINTS" id="PR00032">
    <property type="entry name" value="HTHARAC"/>
</dbReference>
<dbReference type="RefSeq" id="WP_184930464.1">
    <property type="nucleotide sequence ID" value="NZ_JACHJY010000002.1"/>
</dbReference>
<dbReference type="SMART" id="SM00342">
    <property type="entry name" value="HTH_ARAC"/>
    <property type="match status" value="1"/>
</dbReference>
<dbReference type="PANTHER" id="PTHR47893:SF1">
    <property type="entry name" value="REGULATORY PROTEIN PCHR"/>
    <property type="match status" value="1"/>
</dbReference>
<reference evidence="6 7" key="1">
    <citation type="submission" date="2020-08" db="EMBL/GenBank/DDBJ databases">
        <title>Genomic Encyclopedia of Type Strains, Phase III (KMG-III): the genomes of soil and plant-associated and newly described type strains.</title>
        <authorList>
            <person name="Whitman W."/>
        </authorList>
    </citation>
    <scope>NUCLEOTIDE SEQUENCE [LARGE SCALE GENOMIC DNA]</scope>
    <source>
        <strain evidence="6 7">SFB5A</strain>
    </source>
</reference>
<comment type="caution">
    <text evidence="6">The sequence shown here is derived from an EMBL/GenBank/DDBJ whole genome shotgun (WGS) entry which is preliminary data.</text>
</comment>
<feature type="region of interest" description="Disordered" evidence="4">
    <location>
        <begin position="1"/>
        <end position="35"/>
    </location>
</feature>
<evidence type="ECO:0000259" key="5">
    <source>
        <dbReference type="PROSITE" id="PS01124"/>
    </source>
</evidence>
<dbReference type="SUPFAM" id="SSF46689">
    <property type="entry name" value="Homeodomain-like"/>
    <property type="match status" value="1"/>
</dbReference>
<dbReference type="InterPro" id="IPR020449">
    <property type="entry name" value="Tscrpt_reg_AraC-type_HTH"/>
</dbReference>
<dbReference type="InterPro" id="IPR009057">
    <property type="entry name" value="Homeodomain-like_sf"/>
</dbReference>
<evidence type="ECO:0000313" key="7">
    <source>
        <dbReference type="Proteomes" id="UP000582643"/>
    </source>
</evidence>
<evidence type="ECO:0000256" key="2">
    <source>
        <dbReference type="ARBA" id="ARBA00023125"/>
    </source>
</evidence>
<dbReference type="PANTHER" id="PTHR47893">
    <property type="entry name" value="REGULATORY PROTEIN PCHR"/>
    <property type="match status" value="1"/>
</dbReference>
<dbReference type="InterPro" id="IPR018060">
    <property type="entry name" value="HTH_AraC"/>
</dbReference>
<dbReference type="Gene3D" id="1.10.10.60">
    <property type="entry name" value="Homeodomain-like"/>
    <property type="match status" value="1"/>
</dbReference>
<evidence type="ECO:0000256" key="1">
    <source>
        <dbReference type="ARBA" id="ARBA00023015"/>
    </source>
</evidence>
<name>A0A7W7XB74_9ACTN</name>
<keyword evidence="3" id="KW-0804">Transcription</keyword>
<dbReference type="GO" id="GO:0043565">
    <property type="term" value="F:sequence-specific DNA binding"/>
    <property type="evidence" value="ECO:0007669"/>
    <property type="project" value="InterPro"/>
</dbReference>
<evidence type="ECO:0000313" key="6">
    <source>
        <dbReference type="EMBL" id="MBB4980898.1"/>
    </source>
</evidence>
<dbReference type="InterPro" id="IPR053142">
    <property type="entry name" value="PchR_regulatory_protein"/>
</dbReference>
<sequence length="246" mass="26347">MTDASGPGAPSGTEAPSRSTLVLSDPVRPTAVRPAEAEGRVRAAVLHIPRASLALRPDHVELLLARPISTGSGSAAVLAAFLATLLEHGADCRPEAQSRMGAIALDLATACLAEQLRVLETGTDETRAQTLLRRIHGFISQNLADPDLTPRTIARRHHMSLRTLYGLFSRQPASVATVIRRGRLERCHAELARPDLRHLSVQVIASRWGFTNPSTFSRAFREAYGISPTEHRATASAPAPPGRSAA</sequence>
<organism evidence="6 7">
    <name type="scientific">Streptomyces nymphaeiformis</name>
    <dbReference type="NCBI Taxonomy" id="2663842"/>
    <lineage>
        <taxon>Bacteria</taxon>
        <taxon>Bacillati</taxon>
        <taxon>Actinomycetota</taxon>
        <taxon>Actinomycetes</taxon>
        <taxon>Kitasatosporales</taxon>
        <taxon>Streptomycetaceae</taxon>
        <taxon>Streptomyces</taxon>
    </lineage>
</organism>
<keyword evidence="2 6" id="KW-0238">DNA-binding</keyword>
<keyword evidence="1" id="KW-0805">Transcription regulation</keyword>
<proteinExistence type="predicted"/>
<dbReference type="GO" id="GO:0003700">
    <property type="term" value="F:DNA-binding transcription factor activity"/>
    <property type="evidence" value="ECO:0007669"/>
    <property type="project" value="InterPro"/>
</dbReference>
<dbReference type="PROSITE" id="PS01124">
    <property type="entry name" value="HTH_ARAC_FAMILY_2"/>
    <property type="match status" value="1"/>
</dbReference>